<protein>
    <submittedName>
        <fullName evidence="1">Uncharacterized protein</fullName>
    </submittedName>
</protein>
<comment type="caution">
    <text evidence="1">The sequence shown here is derived from an EMBL/GenBank/DDBJ whole genome shotgun (WGS) entry which is preliminary data.</text>
</comment>
<dbReference type="EMBL" id="LAZR01047125">
    <property type="protein sequence ID" value="KKK94950.1"/>
    <property type="molecule type" value="Genomic_DNA"/>
</dbReference>
<name>A0A0F9A9U9_9ZZZZ</name>
<organism evidence="1">
    <name type="scientific">marine sediment metagenome</name>
    <dbReference type="NCBI Taxonomy" id="412755"/>
    <lineage>
        <taxon>unclassified sequences</taxon>
        <taxon>metagenomes</taxon>
        <taxon>ecological metagenomes</taxon>
    </lineage>
</organism>
<evidence type="ECO:0000313" key="1">
    <source>
        <dbReference type="EMBL" id="KKK94950.1"/>
    </source>
</evidence>
<gene>
    <name evidence="1" type="ORF">LCGC14_2677660</name>
</gene>
<reference evidence="1" key="1">
    <citation type="journal article" date="2015" name="Nature">
        <title>Complex archaea that bridge the gap between prokaryotes and eukaryotes.</title>
        <authorList>
            <person name="Spang A."/>
            <person name="Saw J.H."/>
            <person name="Jorgensen S.L."/>
            <person name="Zaremba-Niedzwiedzka K."/>
            <person name="Martijn J."/>
            <person name="Lind A.E."/>
            <person name="van Eijk R."/>
            <person name="Schleper C."/>
            <person name="Guy L."/>
            <person name="Ettema T.J."/>
        </authorList>
    </citation>
    <scope>NUCLEOTIDE SEQUENCE</scope>
</reference>
<feature type="non-terminal residue" evidence="1">
    <location>
        <position position="44"/>
    </location>
</feature>
<proteinExistence type="predicted"/>
<accession>A0A0F9A9U9</accession>
<sequence length="44" mass="4702">MTAAMVAQMVIAALEIAQISAVLSAESRDPTEVEMARVKANVQR</sequence>
<dbReference type="AlphaFoldDB" id="A0A0F9A9U9"/>